<dbReference type="Proteomes" id="UP000030143">
    <property type="component" value="Unassembled WGS sequence"/>
</dbReference>
<evidence type="ECO:0000256" key="1">
    <source>
        <dbReference type="ARBA" id="ARBA00004141"/>
    </source>
</evidence>
<feature type="transmembrane region" description="Helical" evidence="5">
    <location>
        <begin position="320"/>
        <end position="342"/>
    </location>
</feature>
<dbReference type="HOGENOM" id="CLU_008455_13_6_1"/>
<dbReference type="RefSeq" id="XP_016598670.1">
    <property type="nucleotide sequence ID" value="XM_016737614.1"/>
</dbReference>
<feature type="domain" description="Major facilitator superfamily (MFS) profile" evidence="6">
    <location>
        <begin position="21"/>
        <end position="483"/>
    </location>
</feature>
<feature type="transmembrane region" description="Helical" evidence="5">
    <location>
        <begin position="150"/>
        <end position="170"/>
    </location>
</feature>
<feature type="transmembrane region" description="Helical" evidence="5">
    <location>
        <begin position="363"/>
        <end position="382"/>
    </location>
</feature>
<name>A0A0A2JNH3_PENEN</name>
<feature type="transmembrane region" description="Helical" evidence="5">
    <location>
        <begin position="283"/>
        <end position="308"/>
    </location>
</feature>
<evidence type="ECO:0000313" key="7">
    <source>
        <dbReference type="EMBL" id="KGO56982.1"/>
    </source>
</evidence>
<dbReference type="PROSITE" id="PS50850">
    <property type="entry name" value="MFS"/>
    <property type="match status" value="1"/>
</dbReference>
<feature type="transmembrane region" description="Helical" evidence="5">
    <location>
        <begin position="458"/>
        <end position="478"/>
    </location>
</feature>
<comment type="subcellular location">
    <subcellularLocation>
        <location evidence="1">Membrane</location>
        <topology evidence="1">Multi-pass membrane protein</topology>
    </subcellularLocation>
</comment>
<dbReference type="InterPro" id="IPR036259">
    <property type="entry name" value="MFS_trans_sf"/>
</dbReference>
<dbReference type="VEuPathDB" id="FungiDB:PEXP_026100"/>
<sequence>MNLIPPPTNHKYDPLRWPRWLKVSVVLSTSLFNFVSNMAGAGPSVAVKDFMQDFSKSQAHVTQLLTFNFLLLGLGNIFWVPLALKLGKRASLLMAMALQVGALIWCALAKSFDSLLAARIVLGFAAAAGESIVPEIVADLFFLHERATMMSIYVILISGGTAVGPLIAGFMVQSTAQTWRSYFWLCVGLAAVNLVLLFIFCPESNFRRPDFEDDGQIGMKPVGDEEATEKSNTSFVESASTNVEYTVHLLPFKERLSLIRYNDSINFLKALVDPLRLLRHPSVLWAIYAYGCSLSPQIIMIFTMSTLLMPPPYNFSSGDIGLMEIAAIIGFVVACFGGGYISDIITTHIVKKSKGEIRPEQRLVSLLPGMFIAPAGCILLAFACQYKLSWVAIAFGFGMVSFGEVYTPNIALTYVVHRHQKHAAQCLVLINIFKNILAFLFLYEAVPWVTSQGFTQVYMIMFMLNMITLVLAAPLYFYGHRKRE</sequence>
<dbReference type="STRING" id="27334.A0A0A2JNH3"/>
<reference evidence="7 8" key="1">
    <citation type="journal article" date="2015" name="Mol. Plant Microbe Interact.">
        <title>Genome, transcriptome, and functional analyses of Penicillium expansum provide new insights into secondary metabolism and pathogenicity.</title>
        <authorList>
            <person name="Ballester A.R."/>
            <person name="Marcet-Houben M."/>
            <person name="Levin E."/>
            <person name="Sela N."/>
            <person name="Selma-Lazaro C."/>
            <person name="Carmona L."/>
            <person name="Wisniewski M."/>
            <person name="Droby S."/>
            <person name="Gonzalez-Candelas L."/>
            <person name="Gabaldon T."/>
        </authorList>
    </citation>
    <scope>NUCLEOTIDE SEQUENCE [LARGE SCALE GENOMIC DNA]</scope>
    <source>
        <strain evidence="7 8">MD-8</strain>
    </source>
</reference>
<dbReference type="PANTHER" id="PTHR23502:SF181">
    <property type="entry name" value="MAJOR FACILITATOR SUPERFAMILY (MFS) PROFILE DOMAIN-CONTAINING PROTEIN"/>
    <property type="match status" value="1"/>
</dbReference>
<dbReference type="GO" id="GO:0005886">
    <property type="term" value="C:plasma membrane"/>
    <property type="evidence" value="ECO:0007669"/>
    <property type="project" value="TreeGrafter"/>
</dbReference>
<accession>A0A0A2JNH3</accession>
<dbReference type="GeneID" id="27673033"/>
<gene>
    <name evidence="7" type="ORF">PEX2_003360</name>
</gene>
<feature type="transmembrane region" description="Helical" evidence="5">
    <location>
        <begin position="182"/>
        <end position="201"/>
    </location>
</feature>
<feature type="transmembrane region" description="Helical" evidence="5">
    <location>
        <begin position="388"/>
        <end position="406"/>
    </location>
</feature>
<dbReference type="InterPro" id="IPR011701">
    <property type="entry name" value="MFS"/>
</dbReference>
<dbReference type="Pfam" id="PF07690">
    <property type="entry name" value="MFS_1"/>
    <property type="match status" value="1"/>
</dbReference>
<keyword evidence="3 5" id="KW-1133">Transmembrane helix</keyword>
<dbReference type="PANTHER" id="PTHR23502">
    <property type="entry name" value="MAJOR FACILITATOR SUPERFAMILY"/>
    <property type="match status" value="1"/>
</dbReference>
<dbReference type="AlphaFoldDB" id="A0A0A2JNH3"/>
<evidence type="ECO:0000256" key="4">
    <source>
        <dbReference type="ARBA" id="ARBA00023136"/>
    </source>
</evidence>
<feature type="transmembrane region" description="Helical" evidence="5">
    <location>
        <begin position="20"/>
        <end position="41"/>
    </location>
</feature>
<dbReference type="Gene3D" id="1.20.1250.20">
    <property type="entry name" value="MFS general substrate transporter like domains"/>
    <property type="match status" value="1"/>
</dbReference>
<organism evidence="7 8">
    <name type="scientific">Penicillium expansum</name>
    <name type="common">Blue mold rot fungus</name>
    <dbReference type="NCBI Taxonomy" id="27334"/>
    <lineage>
        <taxon>Eukaryota</taxon>
        <taxon>Fungi</taxon>
        <taxon>Dikarya</taxon>
        <taxon>Ascomycota</taxon>
        <taxon>Pezizomycotina</taxon>
        <taxon>Eurotiomycetes</taxon>
        <taxon>Eurotiomycetidae</taxon>
        <taxon>Eurotiales</taxon>
        <taxon>Aspergillaceae</taxon>
        <taxon>Penicillium</taxon>
    </lineage>
</organism>
<keyword evidence="4 5" id="KW-0472">Membrane</keyword>
<dbReference type="GO" id="GO:0022857">
    <property type="term" value="F:transmembrane transporter activity"/>
    <property type="evidence" value="ECO:0007669"/>
    <property type="project" value="InterPro"/>
</dbReference>
<feature type="transmembrane region" description="Helical" evidence="5">
    <location>
        <begin position="92"/>
        <end position="110"/>
    </location>
</feature>
<feature type="transmembrane region" description="Helical" evidence="5">
    <location>
        <begin position="426"/>
        <end position="446"/>
    </location>
</feature>
<evidence type="ECO:0000259" key="6">
    <source>
        <dbReference type="PROSITE" id="PS50850"/>
    </source>
</evidence>
<evidence type="ECO:0000256" key="3">
    <source>
        <dbReference type="ARBA" id="ARBA00022989"/>
    </source>
</evidence>
<feature type="transmembrane region" description="Helical" evidence="5">
    <location>
        <begin position="116"/>
        <end position="138"/>
    </location>
</feature>
<comment type="caution">
    <text evidence="7">The sequence shown here is derived from an EMBL/GenBank/DDBJ whole genome shotgun (WGS) entry which is preliminary data.</text>
</comment>
<evidence type="ECO:0000256" key="5">
    <source>
        <dbReference type="SAM" id="Phobius"/>
    </source>
</evidence>
<dbReference type="InterPro" id="IPR020846">
    <property type="entry name" value="MFS_dom"/>
</dbReference>
<dbReference type="EMBL" id="JQFZ01000155">
    <property type="protein sequence ID" value="KGO56982.1"/>
    <property type="molecule type" value="Genomic_DNA"/>
</dbReference>
<proteinExistence type="predicted"/>
<evidence type="ECO:0000313" key="8">
    <source>
        <dbReference type="Proteomes" id="UP000030143"/>
    </source>
</evidence>
<protein>
    <submittedName>
        <fullName evidence="7">Major facilitator superfamily domain, general substrate transporter</fullName>
    </submittedName>
</protein>
<feature type="transmembrane region" description="Helical" evidence="5">
    <location>
        <begin position="61"/>
        <end position="80"/>
    </location>
</feature>
<evidence type="ECO:0000256" key="2">
    <source>
        <dbReference type="ARBA" id="ARBA00022692"/>
    </source>
</evidence>
<keyword evidence="2 5" id="KW-0812">Transmembrane</keyword>
<keyword evidence="8" id="KW-1185">Reference proteome</keyword>
<dbReference type="SUPFAM" id="SSF103473">
    <property type="entry name" value="MFS general substrate transporter"/>
    <property type="match status" value="1"/>
</dbReference>